<proteinExistence type="predicted"/>
<evidence type="ECO:0000256" key="1">
    <source>
        <dbReference type="ARBA" id="ARBA00023242"/>
    </source>
</evidence>
<reference evidence="3" key="1">
    <citation type="journal article" date="2021" name="Cell">
        <title>Tracing the genetic footprints of vertebrate landing in non-teleost ray-finned fishes.</title>
        <authorList>
            <person name="Bi X."/>
            <person name="Wang K."/>
            <person name="Yang L."/>
            <person name="Pan H."/>
            <person name="Jiang H."/>
            <person name="Wei Q."/>
            <person name="Fang M."/>
            <person name="Yu H."/>
            <person name="Zhu C."/>
            <person name="Cai Y."/>
            <person name="He Y."/>
            <person name="Gan X."/>
            <person name="Zeng H."/>
            <person name="Yu D."/>
            <person name="Zhu Y."/>
            <person name="Jiang H."/>
            <person name="Qiu Q."/>
            <person name="Yang H."/>
            <person name="Zhang Y.E."/>
            <person name="Wang W."/>
            <person name="Zhu M."/>
            <person name="He S."/>
            <person name="Zhang G."/>
        </authorList>
    </citation>
    <scope>NUCLEOTIDE SEQUENCE</scope>
    <source>
        <strain evidence="3">Pddl_001</strain>
    </source>
</reference>
<keyword evidence="3" id="KW-0418">Kinase</keyword>
<dbReference type="Proteomes" id="UP001166093">
    <property type="component" value="Unassembled WGS sequence"/>
</dbReference>
<dbReference type="InterPro" id="IPR045116">
    <property type="entry name" value="Clp1/Grc3"/>
</dbReference>
<dbReference type="Pfam" id="PF25467">
    <property type="entry name" value="NOL9_C"/>
    <property type="match status" value="1"/>
</dbReference>
<evidence type="ECO:0000259" key="2">
    <source>
        <dbReference type="Pfam" id="PF25467"/>
    </source>
</evidence>
<feature type="non-terminal residue" evidence="3">
    <location>
        <position position="1"/>
    </location>
</feature>
<dbReference type="PANTHER" id="PTHR12755">
    <property type="entry name" value="CLEAVAGE/POLYADENYLATION FACTOR IA SUBUNIT CLP1P"/>
    <property type="match status" value="1"/>
</dbReference>
<evidence type="ECO:0000313" key="4">
    <source>
        <dbReference type="Proteomes" id="UP001166093"/>
    </source>
</evidence>
<feature type="domain" description="NOL9 C-terminal" evidence="2">
    <location>
        <begin position="92"/>
        <end position="195"/>
    </location>
</feature>
<accession>A0ABS2XTM0</accession>
<name>A0ABS2XTM0_POLSP</name>
<keyword evidence="3" id="KW-0808">Transferase</keyword>
<keyword evidence="1" id="KW-0539">Nucleus</keyword>
<comment type="caution">
    <text evidence="3">The sequence shown here is derived from an EMBL/GenBank/DDBJ whole genome shotgun (WGS) entry which is preliminary data.</text>
</comment>
<dbReference type="InterPro" id="IPR057570">
    <property type="entry name" value="NOL9_C"/>
</dbReference>
<keyword evidence="4" id="KW-1185">Reference proteome</keyword>
<evidence type="ECO:0000313" key="3">
    <source>
        <dbReference type="EMBL" id="MBN3277341.1"/>
    </source>
</evidence>
<gene>
    <name evidence="3" type="primary">Nol9</name>
    <name evidence="3" type="ORF">GTO93_0010259</name>
</gene>
<dbReference type="GO" id="GO:0016301">
    <property type="term" value="F:kinase activity"/>
    <property type="evidence" value="ECO:0007669"/>
    <property type="project" value="UniProtKB-KW"/>
</dbReference>
<protein>
    <submittedName>
        <fullName evidence="3">NOL9 kinase</fullName>
    </submittedName>
</protein>
<organism evidence="3 4">
    <name type="scientific">Polyodon spathula</name>
    <name type="common">North American paddlefish</name>
    <name type="synonym">Squalus spathula</name>
    <dbReference type="NCBI Taxonomy" id="7913"/>
    <lineage>
        <taxon>Eukaryota</taxon>
        <taxon>Metazoa</taxon>
        <taxon>Chordata</taxon>
        <taxon>Craniata</taxon>
        <taxon>Vertebrata</taxon>
        <taxon>Euteleostomi</taxon>
        <taxon>Actinopterygii</taxon>
        <taxon>Chondrostei</taxon>
        <taxon>Acipenseriformes</taxon>
        <taxon>Polyodontidae</taxon>
        <taxon>Polyodon</taxon>
    </lineage>
</organism>
<dbReference type="PANTHER" id="PTHR12755:SF3">
    <property type="entry name" value="POLYNUCLEOTIDE 5'-HYDROXYL-KINASE NOL9"/>
    <property type="match status" value="1"/>
</dbReference>
<dbReference type="EMBL" id="JAAWVQ010069105">
    <property type="protein sequence ID" value="MBN3277341.1"/>
    <property type="molecule type" value="Genomic_DNA"/>
</dbReference>
<sequence length="271" mass="29513">KERGFRQPAPDCPLSAAGVVSLPSNSGLVMSERYSAALSELVRACQVEEEGCPVILVRYRCNVLRDLALLGYFSQLQSVDPEPGPALPLHSFTPYQVPMRSVALRVVHYDVAPAHVLYTVNASLVGLCSLAEGVGGAGGEEGPVLLTHTPVCDCLGFGVLRGVDVARGLYFIVTPLSAERLKQVNCMLVGSVALPQDLFRNQVPLFEVLGVIQSRLFPSFIDSLLIFQAGIEGERPYLTSEYCFEIFGAGKLKKRKNLKRREHLGAPSWKN</sequence>
<feature type="non-terminal residue" evidence="3">
    <location>
        <position position="271"/>
    </location>
</feature>